<dbReference type="SUPFAM" id="SSF109854">
    <property type="entry name" value="DinB/YfiT-like putative metalloenzymes"/>
    <property type="match status" value="1"/>
</dbReference>
<dbReference type="Pfam" id="PF04978">
    <property type="entry name" value="MST"/>
    <property type="match status" value="1"/>
</dbReference>
<dbReference type="InterPro" id="IPR034660">
    <property type="entry name" value="DinB/YfiT-like"/>
</dbReference>
<dbReference type="PATRIC" id="fig|1703.6.peg.2212"/>
<organism evidence="1 2">
    <name type="scientific">Brevibacterium linens</name>
    <dbReference type="NCBI Taxonomy" id="1703"/>
    <lineage>
        <taxon>Bacteria</taxon>
        <taxon>Bacillati</taxon>
        <taxon>Actinomycetota</taxon>
        <taxon>Actinomycetes</taxon>
        <taxon>Micrococcales</taxon>
        <taxon>Brevibacteriaceae</taxon>
        <taxon>Brevibacterium</taxon>
    </lineage>
</organism>
<comment type="caution">
    <text evidence="1">The sequence shown here is derived from an EMBL/GenBank/DDBJ whole genome shotgun (WGS) entry which is preliminary data.</text>
</comment>
<dbReference type="InterPro" id="IPR007061">
    <property type="entry name" value="MST-like"/>
</dbReference>
<evidence type="ECO:0000313" key="2">
    <source>
        <dbReference type="Proteomes" id="UP000031488"/>
    </source>
</evidence>
<sequence length="172" mass="19357">MTLPLTDPSNAPNERRGLEEFLGYFRQVVRRKVDGLTPEQLNHTVASSSLTIGGILRHLTLVEESWFVEVLQGRELGEPWSSVDWNTDRDWDFESAAGMTADELLAAHEQACENSNEILAEVTDLDTLTARGDSDGEKFNVRWILIHLIEEYARHAGHADILREDIDGEIGD</sequence>
<proteinExistence type="predicted"/>
<dbReference type="Gene3D" id="1.20.120.450">
    <property type="entry name" value="dinb family like domain"/>
    <property type="match status" value="1"/>
</dbReference>
<reference evidence="1 2" key="1">
    <citation type="submission" date="2014-11" db="EMBL/GenBank/DDBJ databases">
        <title>Draft Genome Sequence of Brevibacterium linens AE038-8.</title>
        <authorList>
            <person name="Maizel D."/>
            <person name="Utturkar S.M."/>
            <person name="Brown S.D."/>
            <person name="Ferrero M."/>
            <person name="Rosen B.P."/>
        </authorList>
    </citation>
    <scope>NUCLEOTIDE SEQUENCE [LARGE SCALE GENOMIC DNA]</scope>
    <source>
        <strain evidence="1 2">AE038-8</strain>
    </source>
</reference>
<dbReference type="AlphaFoldDB" id="A0A0B9AQX1"/>
<keyword evidence="2" id="KW-1185">Reference proteome</keyword>
<accession>A0A0B9AQX1</accession>
<evidence type="ECO:0008006" key="3">
    <source>
        <dbReference type="Google" id="ProtNLM"/>
    </source>
</evidence>
<protein>
    <recommendedName>
        <fullName evidence="3">Mini-circle protein</fullName>
    </recommendedName>
</protein>
<evidence type="ECO:0000313" key="1">
    <source>
        <dbReference type="EMBL" id="KHS51763.1"/>
    </source>
</evidence>
<dbReference type="EMBL" id="JTJZ01000020">
    <property type="protein sequence ID" value="KHS51763.1"/>
    <property type="molecule type" value="Genomic_DNA"/>
</dbReference>
<dbReference type="Proteomes" id="UP000031488">
    <property type="component" value="Unassembled WGS sequence"/>
</dbReference>
<dbReference type="OrthoDB" id="4548523at2"/>
<dbReference type="RefSeq" id="WP_039210523.1">
    <property type="nucleotide sequence ID" value="NZ_JTJZ01000020.1"/>
</dbReference>
<gene>
    <name evidence="1" type="ORF">AE0388_2313</name>
</gene>
<name>A0A0B9AQX1_BRELN</name>